<dbReference type="InterPro" id="IPR028082">
    <property type="entry name" value="Peripla_BP_I"/>
</dbReference>
<comment type="caution">
    <text evidence="7">The sequence shown here is derived from an EMBL/GenBank/DDBJ whole genome shotgun (WGS) entry which is preliminary data.</text>
</comment>
<sequence length="388" mass="39868">MTLIRKRWLASAAVAVLASATLAGCGSSGTSGSGGSSSSSGGSSADLAKAQQEVTSLEAVTTKYPVPTAKVSGVSSFKGRKVYYIPLAQAIPGFVDTAKSMKQALGTAGLSQQVCDGQGQPSAIASCVQQAVAANAAGIVLDAIPYGMAQNALDAAKAKGIPIIIADQYAPTTSTTNTDQVTYVPGATDQPSAIAWWIINASKGKAKAIIAEEIDSPSSKQYVTNSLSIYKQYCPGCDIEVKDITATTDALLASDTSSNILRDPGVEYYYTEFEDSLQDTVQGIQQSGHATSVALSVAGGSVNGLGLLKNGTVKAVVAVDEAYAGYALTDEILRMMTKSAPVAEPYPVRLFTADNIGSISVTTAAESSGLWFGDASFETSYSALWGVG</sequence>
<evidence type="ECO:0000259" key="6">
    <source>
        <dbReference type="Pfam" id="PF13407"/>
    </source>
</evidence>
<dbReference type="PANTHER" id="PTHR46847:SF1">
    <property type="entry name" value="D-ALLOSE-BINDING PERIPLASMIC PROTEIN-RELATED"/>
    <property type="match status" value="1"/>
</dbReference>
<dbReference type="InterPro" id="IPR025997">
    <property type="entry name" value="SBP_2_dom"/>
</dbReference>
<evidence type="ECO:0000256" key="1">
    <source>
        <dbReference type="ARBA" id="ARBA00004196"/>
    </source>
</evidence>
<feature type="domain" description="Periplasmic binding protein" evidence="6">
    <location>
        <begin position="83"/>
        <end position="335"/>
    </location>
</feature>
<reference evidence="7" key="1">
    <citation type="submission" date="2021-04" db="EMBL/GenBank/DDBJ databases">
        <title>Genome based classification of Actinospica acidithermotolerans sp. nov., an actinobacterium isolated from an Indonesian hot spring.</title>
        <authorList>
            <person name="Kusuma A.B."/>
            <person name="Putra K.E."/>
            <person name="Nafisah S."/>
            <person name="Loh J."/>
            <person name="Nouioui I."/>
            <person name="Goodfellow M."/>
        </authorList>
    </citation>
    <scope>NUCLEOTIDE SEQUENCE</scope>
    <source>
        <strain evidence="7">MGRD01-02</strain>
    </source>
</reference>
<evidence type="ECO:0000256" key="5">
    <source>
        <dbReference type="SAM" id="SignalP"/>
    </source>
</evidence>
<evidence type="ECO:0000256" key="4">
    <source>
        <dbReference type="SAM" id="MobiDB-lite"/>
    </source>
</evidence>
<feature type="compositionally biased region" description="Gly residues" evidence="4">
    <location>
        <begin position="26"/>
        <end position="35"/>
    </location>
</feature>
<dbReference type="SUPFAM" id="SSF53822">
    <property type="entry name" value="Periplasmic binding protein-like I"/>
    <property type="match status" value="1"/>
</dbReference>
<dbReference type="GO" id="GO:0030246">
    <property type="term" value="F:carbohydrate binding"/>
    <property type="evidence" value="ECO:0007669"/>
    <property type="project" value="UniProtKB-ARBA"/>
</dbReference>
<feature type="chain" id="PRO_5038448795" evidence="5">
    <location>
        <begin position="24"/>
        <end position="388"/>
    </location>
</feature>
<evidence type="ECO:0000256" key="3">
    <source>
        <dbReference type="ARBA" id="ARBA00022729"/>
    </source>
</evidence>
<protein>
    <submittedName>
        <fullName evidence="7">Sugar ABC transporter substrate-binding protein</fullName>
    </submittedName>
</protein>
<evidence type="ECO:0000256" key="2">
    <source>
        <dbReference type="ARBA" id="ARBA00007639"/>
    </source>
</evidence>
<dbReference type="Pfam" id="PF13407">
    <property type="entry name" value="Peripla_BP_4"/>
    <property type="match status" value="1"/>
</dbReference>
<organism evidence="7 8">
    <name type="scientific">Actinospica acidithermotolerans</name>
    <dbReference type="NCBI Taxonomy" id="2828514"/>
    <lineage>
        <taxon>Bacteria</taxon>
        <taxon>Bacillati</taxon>
        <taxon>Actinomycetota</taxon>
        <taxon>Actinomycetes</taxon>
        <taxon>Catenulisporales</taxon>
        <taxon>Actinospicaceae</taxon>
        <taxon>Actinospica</taxon>
    </lineage>
</organism>
<feature type="signal peptide" evidence="5">
    <location>
        <begin position="1"/>
        <end position="23"/>
    </location>
</feature>
<dbReference type="GO" id="GO:0030313">
    <property type="term" value="C:cell envelope"/>
    <property type="evidence" value="ECO:0007669"/>
    <property type="project" value="UniProtKB-SubCell"/>
</dbReference>
<dbReference type="Proteomes" id="UP000676325">
    <property type="component" value="Unassembled WGS sequence"/>
</dbReference>
<comment type="subcellular location">
    <subcellularLocation>
        <location evidence="1">Cell envelope</location>
    </subcellularLocation>
</comment>
<dbReference type="AlphaFoldDB" id="A0A941IJJ9"/>
<accession>A0A941IJJ9</accession>
<evidence type="ECO:0000313" key="7">
    <source>
        <dbReference type="EMBL" id="MBR7830850.1"/>
    </source>
</evidence>
<keyword evidence="3 5" id="KW-0732">Signal</keyword>
<dbReference type="PROSITE" id="PS51257">
    <property type="entry name" value="PROKAR_LIPOPROTEIN"/>
    <property type="match status" value="1"/>
</dbReference>
<evidence type="ECO:0000313" key="8">
    <source>
        <dbReference type="Proteomes" id="UP000676325"/>
    </source>
</evidence>
<comment type="similarity">
    <text evidence="2">Belongs to the bacterial solute-binding protein 2 family.</text>
</comment>
<name>A0A941IJJ9_9ACTN</name>
<dbReference type="RefSeq" id="WP_212521969.1">
    <property type="nucleotide sequence ID" value="NZ_JAGSOH010000161.1"/>
</dbReference>
<dbReference type="Gene3D" id="3.40.50.2300">
    <property type="match status" value="2"/>
</dbReference>
<proteinExistence type="inferred from homology"/>
<gene>
    <name evidence="7" type="ORF">KDK95_31390</name>
</gene>
<dbReference type="EMBL" id="JAGSOH010000161">
    <property type="protein sequence ID" value="MBR7830850.1"/>
    <property type="molecule type" value="Genomic_DNA"/>
</dbReference>
<keyword evidence="8" id="KW-1185">Reference proteome</keyword>
<dbReference type="PANTHER" id="PTHR46847">
    <property type="entry name" value="D-ALLOSE-BINDING PERIPLASMIC PROTEIN-RELATED"/>
    <property type="match status" value="1"/>
</dbReference>
<feature type="region of interest" description="Disordered" evidence="4">
    <location>
        <begin position="25"/>
        <end position="45"/>
    </location>
</feature>